<sequence length="80" mass="9310">MRFIKRIVVGNDNPKNLRTEAEVQEAMELVNRCLNSTPRGYILNVEKSFGLYNIGEHQVVLQYAVYHVGFARKPLFLDER</sequence>
<name>A0A4R5M8J4_9BURK</name>
<dbReference type="Proteomes" id="UP000295722">
    <property type="component" value="Unassembled WGS sequence"/>
</dbReference>
<dbReference type="EMBL" id="SMRP01000009">
    <property type="protein sequence ID" value="TDG22181.1"/>
    <property type="molecule type" value="Genomic_DNA"/>
</dbReference>
<dbReference type="AlphaFoldDB" id="A0A4R5M8J4"/>
<accession>A0A4R5M8J4</accession>
<evidence type="ECO:0000313" key="2">
    <source>
        <dbReference type="Proteomes" id="UP000295722"/>
    </source>
</evidence>
<comment type="caution">
    <text evidence="1">The sequence shown here is derived from an EMBL/GenBank/DDBJ whole genome shotgun (WGS) entry which is preliminary data.</text>
</comment>
<protein>
    <submittedName>
        <fullName evidence="1">Uncharacterized protein</fullName>
    </submittedName>
</protein>
<proteinExistence type="predicted"/>
<evidence type="ECO:0000313" key="1">
    <source>
        <dbReference type="EMBL" id="TDG22181.1"/>
    </source>
</evidence>
<dbReference type="OrthoDB" id="5518837at2"/>
<organism evidence="1 2">
    <name type="scientific">Paraburkholderia silviterrae</name>
    <dbReference type="NCBI Taxonomy" id="2528715"/>
    <lineage>
        <taxon>Bacteria</taxon>
        <taxon>Pseudomonadati</taxon>
        <taxon>Pseudomonadota</taxon>
        <taxon>Betaproteobacteria</taxon>
        <taxon>Burkholderiales</taxon>
        <taxon>Burkholderiaceae</taxon>
        <taxon>Paraburkholderia</taxon>
    </lineage>
</organism>
<keyword evidence="2" id="KW-1185">Reference proteome</keyword>
<gene>
    <name evidence="1" type="ORF">EYW47_18945</name>
</gene>
<reference evidence="1 2" key="1">
    <citation type="submission" date="2019-03" db="EMBL/GenBank/DDBJ databases">
        <title>Paraburkholderia sp. 4M-K11, isolated from subtropical forest soil.</title>
        <authorList>
            <person name="Gao Z.-H."/>
            <person name="Qiu L.-H."/>
        </authorList>
    </citation>
    <scope>NUCLEOTIDE SEQUENCE [LARGE SCALE GENOMIC DNA]</scope>
    <source>
        <strain evidence="1 2">4M-K11</strain>
    </source>
</reference>